<feature type="chain" id="PRO_5004291826" evidence="1">
    <location>
        <begin position="26"/>
        <end position="98"/>
    </location>
</feature>
<dbReference type="EMBL" id="BX569693">
    <property type="protein sequence ID" value="CAE08321.1"/>
    <property type="molecule type" value="Genomic_DNA"/>
</dbReference>
<dbReference type="RefSeq" id="WP_011128666.1">
    <property type="nucleotide sequence ID" value="NC_005070.1"/>
</dbReference>
<feature type="signal peptide" evidence="1">
    <location>
        <begin position="1"/>
        <end position="25"/>
    </location>
</feature>
<dbReference type="AlphaFoldDB" id="Q7U5A1"/>
<keyword evidence="3" id="KW-1185">Reference proteome</keyword>
<evidence type="ECO:0000313" key="2">
    <source>
        <dbReference type="EMBL" id="CAE08321.1"/>
    </source>
</evidence>
<sequence>MPFRSAVPLLISVTCLASLVTPVSAQVDGGFQNREEREIFSTSPGGDSGAILDATNPMDLINRIQRAGAMDDATPPSDAIDAALKALEQEPQNAAAQP</sequence>
<evidence type="ECO:0000313" key="3">
    <source>
        <dbReference type="Proteomes" id="UP000001422"/>
    </source>
</evidence>
<dbReference type="HOGENOM" id="CLU_181526_0_0_3"/>
<name>Q7U5A1_PARMW</name>
<evidence type="ECO:0000256" key="1">
    <source>
        <dbReference type="SAM" id="SignalP"/>
    </source>
</evidence>
<dbReference type="eggNOG" id="ENOG50323DQ">
    <property type="taxonomic scope" value="Bacteria"/>
</dbReference>
<protein>
    <submittedName>
        <fullName evidence="2">Uncharacterized protein</fullName>
    </submittedName>
</protein>
<gene>
    <name evidence="2" type="ordered locus">SYNW1806</name>
</gene>
<reference evidence="2 3" key="1">
    <citation type="journal article" date="2003" name="Nature">
        <title>The genome of a motile marine Synechococcus.</title>
        <authorList>
            <person name="Palenik B."/>
            <person name="Brahamsha B."/>
            <person name="Larimer F."/>
            <person name="Land M."/>
            <person name="Hauser L."/>
            <person name="Chain P."/>
            <person name="Lamerdin J."/>
            <person name="Regala W."/>
            <person name="Allen E.A."/>
            <person name="McCarren J."/>
            <person name="Paulsen I."/>
            <person name="Dufresne A."/>
            <person name="Partensky F."/>
            <person name="Webb E."/>
            <person name="Waterbury J."/>
        </authorList>
    </citation>
    <scope>NUCLEOTIDE SEQUENCE [LARGE SCALE GENOMIC DNA]</scope>
    <source>
        <strain evidence="2 3">WH8102</strain>
    </source>
</reference>
<proteinExistence type="predicted"/>
<dbReference type="KEGG" id="syw:SYNW1806"/>
<organism evidence="2 3">
    <name type="scientific">Parasynechococcus marenigrum (strain WH8102)</name>
    <dbReference type="NCBI Taxonomy" id="84588"/>
    <lineage>
        <taxon>Bacteria</taxon>
        <taxon>Bacillati</taxon>
        <taxon>Cyanobacteriota</taxon>
        <taxon>Cyanophyceae</taxon>
        <taxon>Synechococcales</taxon>
        <taxon>Prochlorococcaceae</taxon>
        <taxon>Parasynechococcus</taxon>
        <taxon>Parasynechococcus marenigrum</taxon>
    </lineage>
</organism>
<dbReference type="Proteomes" id="UP000001422">
    <property type="component" value="Chromosome"/>
</dbReference>
<keyword evidence="1" id="KW-0732">Signal</keyword>
<accession>Q7U5A1</accession>